<comment type="caution">
    <text evidence="3">The sequence shown here is derived from an EMBL/GenBank/DDBJ whole genome shotgun (WGS) entry which is preliminary data.</text>
</comment>
<dbReference type="Proteomes" id="UP000252139">
    <property type="component" value="Unassembled WGS sequence"/>
</dbReference>
<gene>
    <name evidence="3" type="ORF">CU097_009535</name>
</gene>
<dbReference type="Pfam" id="PF03732">
    <property type="entry name" value="Retrotrans_gag"/>
    <property type="match status" value="1"/>
</dbReference>
<sequence>MTKPSTFAASFISQHQANTTMTSTTVPATNPVSLDSIMSADDILSESAPFEATSLSNVLAVGSVPIAMILTDLCYKLRALILQLFALIASLTHRLHTVTISSDLEQTLTKELQAHKEHLQMFKNTIDVFSAYDVTATTTIMHTALSHPCVVPDNLPMMQWRGSVFDRRSPVASDIRARLKRFEDALSSHGLDYDSNWRRLIPVYLSCEQRPWLDAYWETKPNSTWKFFKYAFVTRFGMSPPVEISNSCDELLTITMGPNESVEQYVYRFKVLRYLSGVKEPIALFVCFMAGLSADLHERFAKKINNKASSSSCSVKKRRSIPCVARSRSQPYKKSSNNRYCSFHKNHSHSSAQCRTLKKSKIAGDKLPSPSSGMTRSSWDPSDTGALYSRYVNNTRAAKPLK</sequence>
<protein>
    <recommendedName>
        <fullName evidence="2">Retrotransposon gag domain-containing protein</fullName>
    </recommendedName>
</protein>
<evidence type="ECO:0000313" key="3">
    <source>
        <dbReference type="EMBL" id="RCH88173.1"/>
    </source>
</evidence>
<dbReference type="AlphaFoldDB" id="A0A367JDZ7"/>
<organism evidence="3 4">
    <name type="scientific">Rhizopus azygosporus</name>
    <name type="common">Rhizopus microsporus var. azygosporus</name>
    <dbReference type="NCBI Taxonomy" id="86630"/>
    <lineage>
        <taxon>Eukaryota</taxon>
        <taxon>Fungi</taxon>
        <taxon>Fungi incertae sedis</taxon>
        <taxon>Mucoromycota</taxon>
        <taxon>Mucoromycotina</taxon>
        <taxon>Mucoromycetes</taxon>
        <taxon>Mucorales</taxon>
        <taxon>Mucorineae</taxon>
        <taxon>Rhizopodaceae</taxon>
        <taxon>Rhizopus</taxon>
    </lineage>
</organism>
<evidence type="ECO:0000256" key="1">
    <source>
        <dbReference type="SAM" id="MobiDB-lite"/>
    </source>
</evidence>
<feature type="region of interest" description="Disordered" evidence="1">
    <location>
        <begin position="362"/>
        <end position="386"/>
    </location>
</feature>
<feature type="compositionally biased region" description="Polar residues" evidence="1">
    <location>
        <begin position="369"/>
        <end position="381"/>
    </location>
</feature>
<dbReference type="STRING" id="86630.A0A367JDZ7"/>
<name>A0A367JDZ7_RHIAZ</name>
<dbReference type="OrthoDB" id="2288643at2759"/>
<feature type="domain" description="Retrotransposon gag" evidence="2">
    <location>
        <begin position="200"/>
        <end position="293"/>
    </location>
</feature>
<proteinExistence type="predicted"/>
<evidence type="ECO:0000313" key="4">
    <source>
        <dbReference type="Proteomes" id="UP000252139"/>
    </source>
</evidence>
<keyword evidence="4" id="KW-1185">Reference proteome</keyword>
<accession>A0A367JDZ7</accession>
<dbReference type="InterPro" id="IPR005162">
    <property type="entry name" value="Retrotrans_gag_dom"/>
</dbReference>
<dbReference type="EMBL" id="PJQL01001517">
    <property type="protein sequence ID" value="RCH88173.1"/>
    <property type="molecule type" value="Genomic_DNA"/>
</dbReference>
<evidence type="ECO:0000259" key="2">
    <source>
        <dbReference type="Pfam" id="PF03732"/>
    </source>
</evidence>
<reference evidence="3 4" key="1">
    <citation type="journal article" date="2018" name="G3 (Bethesda)">
        <title>Phylogenetic and Phylogenomic Definition of Rhizopus Species.</title>
        <authorList>
            <person name="Gryganskyi A.P."/>
            <person name="Golan J."/>
            <person name="Dolatabadi S."/>
            <person name="Mondo S."/>
            <person name="Robb S."/>
            <person name="Idnurm A."/>
            <person name="Muszewska A."/>
            <person name="Steczkiewicz K."/>
            <person name="Masonjones S."/>
            <person name="Liao H.L."/>
            <person name="Gajdeczka M.T."/>
            <person name="Anike F."/>
            <person name="Vuek A."/>
            <person name="Anishchenko I.M."/>
            <person name="Voigt K."/>
            <person name="de Hoog G.S."/>
            <person name="Smith M.E."/>
            <person name="Heitman J."/>
            <person name="Vilgalys R."/>
            <person name="Stajich J.E."/>
        </authorList>
    </citation>
    <scope>NUCLEOTIDE SEQUENCE [LARGE SCALE GENOMIC DNA]</scope>
    <source>
        <strain evidence="3 4">CBS 357.93</strain>
    </source>
</reference>